<feature type="non-terminal residue" evidence="2">
    <location>
        <position position="1"/>
    </location>
</feature>
<dbReference type="EMBL" id="JANPWB010000005">
    <property type="protein sequence ID" value="KAJ1183900.1"/>
    <property type="molecule type" value="Genomic_DNA"/>
</dbReference>
<organism evidence="2 3">
    <name type="scientific">Pleurodeles waltl</name>
    <name type="common">Iberian ribbed newt</name>
    <dbReference type="NCBI Taxonomy" id="8319"/>
    <lineage>
        <taxon>Eukaryota</taxon>
        <taxon>Metazoa</taxon>
        <taxon>Chordata</taxon>
        <taxon>Craniata</taxon>
        <taxon>Vertebrata</taxon>
        <taxon>Euteleostomi</taxon>
        <taxon>Amphibia</taxon>
        <taxon>Batrachia</taxon>
        <taxon>Caudata</taxon>
        <taxon>Salamandroidea</taxon>
        <taxon>Salamandridae</taxon>
        <taxon>Pleurodelinae</taxon>
        <taxon>Pleurodeles</taxon>
    </lineage>
</organism>
<reference evidence="2" key="1">
    <citation type="journal article" date="2022" name="bioRxiv">
        <title>Sequencing and chromosome-scale assembly of the giantPleurodeles waltlgenome.</title>
        <authorList>
            <person name="Brown T."/>
            <person name="Elewa A."/>
            <person name="Iarovenko S."/>
            <person name="Subramanian E."/>
            <person name="Araus A.J."/>
            <person name="Petzold A."/>
            <person name="Susuki M."/>
            <person name="Suzuki K.-i.T."/>
            <person name="Hayashi T."/>
            <person name="Toyoda A."/>
            <person name="Oliveira C."/>
            <person name="Osipova E."/>
            <person name="Leigh N.D."/>
            <person name="Simon A."/>
            <person name="Yun M.H."/>
        </authorList>
    </citation>
    <scope>NUCLEOTIDE SEQUENCE</scope>
    <source>
        <strain evidence="2">20211129_DDA</strain>
        <tissue evidence="2">Liver</tissue>
    </source>
</reference>
<accession>A0AAV7U606</accession>
<evidence type="ECO:0000313" key="2">
    <source>
        <dbReference type="EMBL" id="KAJ1183900.1"/>
    </source>
</evidence>
<dbReference type="Proteomes" id="UP001066276">
    <property type="component" value="Chromosome 3_1"/>
</dbReference>
<feature type="region of interest" description="Disordered" evidence="1">
    <location>
        <begin position="1"/>
        <end position="32"/>
    </location>
</feature>
<name>A0AAV7U606_PLEWA</name>
<evidence type="ECO:0000256" key="1">
    <source>
        <dbReference type="SAM" id="MobiDB-lite"/>
    </source>
</evidence>
<gene>
    <name evidence="2" type="ORF">NDU88_000710</name>
</gene>
<dbReference type="AlphaFoldDB" id="A0AAV7U606"/>
<evidence type="ECO:0000313" key="3">
    <source>
        <dbReference type="Proteomes" id="UP001066276"/>
    </source>
</evidence>
<sequence>QKERKRQESPLGPRRTTDGYQEPEQDSSSEDLVVNLSHKQLSVHESRVLNRGLGFVPTPPEDPFRLNCELSQFFRKVRLHFFFQDRPEPSTINNTGLRKPSTFMPPANSLPCEVLAFEKAVLADLDQTIPKHQFINLPALEGEALKTLSNDLSIVIKPADKGG</sequence>
<comment type="caution">
    <text evidence="2">The sequence shown here is derived from an EMBL/GenBank/DDBJ whole genome shotgun (WGS) entry which is preliminary data.</text>
</comment>
<keyword evidence="3" id="KW-1185">Reference proteome</keyword>
<feature type="non-terminal residue" evidence="2">
    <location>
        <position position="163"/>
    </location>
</feature>
<protein>
    <submittedName>
        <fullName evidence="2">Uncharacterized protein</fullName>
    </submittedName>
</protein>
<proteinExistence type="predicted"/>